<evidence type="ECO:0000313" key="1">
    <source>
        <dbReference type="EMBL" id="GGX63115.1"/>
    </source>
</evidence>
<name>A0A918KHH8_9ACTN</name>
<keyword evidence="2" id="KW-1185">Reference proteome</keyword>
<proteinExistence type="predicted"/>
<dbReference type="EMBL" id="BMWD01000010">
    <property type="protein sequence ID" value="GGX63115.1"/>
    <property type="molecule type" value="Genomic_DNA"/>
</dbReference>
<accession>A0A918KHH8</accession>
<sequence length="145" mass="16618">MEARLVTLEVARSGAKLVVPKLFFSYKALDEAERVGPGSDGNLIRFGAFGLRSSVYFNETSHEVLYGMSPKDVALVNTSLSRFTQCVMRVGEMFPFYDEEGGVDEWEYGAQRLENVIREVDLSAYREGAYWYEFRWDVSMGDFYE</sequence>
<dbReference type="Proteomes" id="UP000645555">
    <property type="component" value="Unassembled WGS sequence"/>
</dbReference>
<dbReference type="InterPro" id="IPR025851">
    <property type="entry name" value="SUKH-4"/>
</dbReference>
<dbReference type="Pfam" id="PF14435">
    <property type="entry name" value="SUKH-4"/>
    <property type="match status" value="1"/>
</dbReference>
<reference evidence="1" key="1">
    <citation type="journal article" date="2014" name="Int. J. Syst. Evol. Microbiol.">
        <title>Complete genome sequence of Corynebacterium casei LMG S-19264T (=DSM 44701T), isolated from a smear-ripened cheese.</title>
        <authorList>
            <consortium name="US DOE Joint Genome Institute (JGI-PGF)"/>
            <person name="Walter F."/>
            <person name="Albersmeier A."/>
            <person name="Kalinowski J."/>
            <person name="Ruckert C."/>
        </authorList>
    </citation>
    <scope>NUCLEOTIDE SEQUENCE</scope>
    <source>
        <strain evidence="1">JCM 4956</strain>
    </source>
</reference>
<evidence type="ECO:0000313" key="2">
    <source>
        <dbReference type="Proteomes" id="UP000645555"/>
    </source>
</evidence>
<gene>
    <name evidence="1" type="ORF">GCM10010515_33470</name>
</gene>
<dbReference type="AlphaFoldDB" id="A0A918KHH8"/>
<reference evidence="1" key="2">
    <citation type="submission" date="2020-09" db="EMBL/GenBank/DDBJ databases">
        <authorList>
            <person name="Sun Q."/>
            <person name="Ohkuma M."/>
        </authorList>
    </citation>
    <scope>NUCLEOTIDE SEQUENCE</scope>
    <source>
        <strain evidence="1">JCM 4956</strain>
    </source>
</reference>
<comment type="caution">
    <text evidence="1">The sequence shown here is derived from an EMBL/GenBank/DDBJ whole genome shotgun (WGS) entry which is preliminary data.</text>
</comment>
<organism evidence="1 2">
    <name type="scientific">Streptomyces fructofermentans</name>
    <dbReference type="NCBI Taxonomy" id="152141"/>
    <lineage>
        <taxon>Bacteria</taxon>
        <taxon>Bacillati</taxon>
        <taxon>Actinomycetota</taxon>
        <taxon>Actinomycetes</taxon>
        <taxon>Kitasatosporales</taxon>
        <taxon>Streptomycetaceae</taxon>
        <taxon>Streptomyces</taxon>
    </lineage>
</organism>
<protein>
    <submittedName>
        <fullName evidence="1">Uncharacterized protein</fullName>
    </submittedName>
</protein>